<dbReference type="SMART" id="SM00827">
    <property type="entry name" value="PKS_AT"/>
    <property type="match status" value="1"/>
</dbReference>
<dbReference type="SUPFAM" id="SSF47336">
    <property type="entry name" value="ACP-like"/>
    <property type="match status" value="1"/>
</dbReference>
<dbReference type="RefSeq" id="WP_283890318.1">
    <property type="nucleotide sequence ID" value="NZ_JARWAF010000001.1"/>
</dbReference>
<dbReference type="PROSITE" id="PS52004">
    <property type="entry name" value="KS3_2"/>
    <property type="match status" value="1"/>
</dbReference>
<keyword evidence="10" id="KW-1185">Reference proteome</keyword>
<dbReference type="Pfam" id="PF02801">
    <property type="entry name" value="Ketoacyl-synt_C"/>
    <property type="match status" value="1"/>
</dbReference>
<dbReference type="SUPFAM" id="SSF53901">
    <property type="entry name" value="Thiolase-like"/>
    <property type="match status" value="1"/>
</dbReference>
<dbReference type="Proteomes" id="UP001237194">
    <property type="component" value="Unassembled WGS sequence"/>
</dbReference>
<dbReference type="InterPro" id="IPR016035">
    <property type="entry name" value="Acyl_Trfase/lysoPLipase"/>
</dbReference>
<comment type="caution">
    <text evidence="9">The sequence shown here is derived from an EMBL/GenBank/DDBJ whole genome shotgun (WGS) entry which is preliminary data.</text>
</comment>
<dbReference type="Gene3D" id="3.40.47.10">
    <property type="match status" value="1"/>
</dbReference>
<evidence type="ECO:0000259" key="7">
    <source>
        <dbReference type="PROSITE" id="PS50075"/>
    </source>
</evidence>
<gene>
    <name evidence="9" type="ORF">P5W92_01795</name>
</gene>
<dbReference type="Gene3D" id="3.30.70.3290">
    <property type="match status" value="1"/>
</dbReference>
<protein>
    <submittedName>
        <fullName evidence="9">Beta-ketoacyl synthase N-terminal-like domain-containing protein</fullName>
    </submittedName>
</protein>
<keyword evidence="3" id="KW-0808">Transferase</keyword>
<dbReference type="SMART" id="SM00823">
    <property type="entry name" value="PKS_PP"/>
    <property type="match status" value="1"/>
</dbReference>
<dbReference type="InterPro" id="IPR009081">
    <property type="entry name" value="PP-bd_ACP"/>
</dbReference>
<dbReference type="PANTHER" id="PTHR43775:SF37">
    <property type="entry name" value="SI:DKEY-61P9.11"/>
    <property type="match status" value="1"/>
</dbReference>
<evidence type="ECO:0000313" key="9">
    <source>
        <dbReference type="EMBL" id="MDJ1639130.1"/>
    </source>
</evidence>
<dbReference type="SMART" id="SM00825">
    <property type="entry name" value="PKS_KS"/>
    <property type="match status" value="1"/>
</dbReference>
<evidence type="ECO:0000256" key="3">
    <source>
        <dbReference type="ARBA" id="ARBA00022679"/>
    </source>
</evidence>
<dbReference type="Pfam" id="PF00550">
    <property type="entry name" value="PP-binding"/>
    <property type="match status" value="1"/>
</dbReference>
<keyword evidence="1" id="KW-0596">Phosphopantetheine</keyword>
<evidence type="ECO:0000256" key="6">
    <source>
        <dbReference type="SAM" id="MobiDB-lite"/>
    </source>
</evidence>
<evidence type="ECO:0000256" key="5">
    <source>
        <dbReference type="ARBA" id="ARBA00023315"/>
    </source>
</evidence>
<dbReference type="InterPro" id="IPR014030">
    <property type="entry name" value="Ketoacyl_synth_N"/>
</dbReference>
<reference evidence="9 10" key="1">
    <citation type="submission" date="2023-04" db="EMBL/GenBank/DDBJ databases">
        <title>A novel species of the genus Streptomyces: Streptomyces pakalii sp. nov. isolated from a Mexican soil jungle.</title>
        <authorList>
            <person name="Chavez-Hernandez M.A."/>
            <person name="Ortiz-Alvarez J."/>
            <person name="Villa-Tanaca L."/>
            <person name="Hernandez-Rodriguez C."/>
        </authorList>
    </citation>
    <scope>NUCLEOTIDE SEQUENCE [LARGE SCALE GENOMIC DNA]</scope>
    <source>
        <strain evidence="9 10">ENCB-J15</strain>
    </source>
</reference>
<dbReference type="SUPFAM" id="SSF55048">
    <property type="entry name" value="Probable ACP-binding domain of malonyl-CoA ACP transacylase"/>
    <property type="match status" value="1"/>
</dbReference>
<sequence length="1101" mass="114475">MTGNGGSAEALRTALATVRSLRSRVEELNRKQGEPVAVTGIGVRLPGGIGSPTELHEALAQGSDMVGELGRVRWDHDALHDPDPEAVGRTHMRHAALVDDVDRFDARFFGISPREAAHIDPQQRLLLEVAWEAFEDAGVPAERLAGSGTGVYVGANSSDYLSMQLARPETVDLYSVVGGTNCIIANRLSYQLDLRGPSMAVDTACSSSLVAVHLAVQSLRSGECDAAVAAGVNLLLSPASSVAHSKGLPLSPDGRCKTFDAAADGYVRGEGVVAVVLKRLSDAVSDGDRVYAVIRGTAVNQDGRTNGLTAPSGRAQRECITAALRAGRVEPGQISLVEAHGTGTSLGDPIEVEALAEVYGAAAGPTCRLGSLKTNMGHLEAAAGLAGLVKAALATYHRRVYPTLHLRTVNPHLETAGTRLAFAGDKVRSWDEDDEHRFAAVSAFGAGGTNAHAVLGPAPVSEPIAPPGAGPADGAADGPYTLRVSAATDEALSGLAGRYADLLVDAGSVQARAVTAAADHRRALLPRRLSVSAATPQELVAVLRAAAAGDPGPAGVTGSGQGTGGIAFVFPGQGPHWIGMASGLRGASPRFAAALDEVDHAMRPFLGRSVLELIEHGDEGGLPTRFVQPALFAVAVGLAALWRESGVEPDAVIGHSMGEVAAAYVAGALSLTDAARVICERSRLLSRIDGQGRMLVVGLGRDAADELCADYDEICVAVVNSPHSTVLSGDAGSLERVAAQLAERNVFAKFVHVDVASHSPQTDALQPELRTALAGIRPSAPKVTMVSTVTGAPLTEGPDADYWCDNLRAPVRFTDAVAALLAEGYDTFVELAPHPTLVDALEGLCADTSAASTWTLHRDLPDAVAVERASGFLYAHRRRGPWPHRAGQEPGPVPMVTLPIYPFQRERHWFTEDQWAHPWPKPAIPVQRTGRPATAAREPVSSGPSAPPQAANASDAPAGWTTAQVVDAVDQVIAETLGLAPTALDTDAGFFSLGMDSMLAARARTRLSRTFGLTLPARLLFEHPTAAELAACLAQLLGAGRRHGTTVPSAPQPRTGSTGATTAAPAAAAPVDTGAVLTDEDLIRALESQLRRSRPTHGGLA</sequence>
<dbReference type="Pfam" id="PF00109">
    <property type="entry name" value="ketoacyl-synt"/>
    <property type="match status" value="1"/>
</dbReference>
<dbReference type="SUPFAM" id="SSF52151">
    <property type="entry name" value="FabD/lysophospholipase-like"/>
    <property type="match status" value="1"/>
</dbReference>
<dbReference type="InterPro" id="IPR020841">
    <property type="entry name" value="PKS_Beta-ketoAc_synthase_dom"/>
</dbReference>
<evidence type="ECO:0000256" key="1">
    <source>
        <dbReference type="ARBA" id="ARBA00022450"/>
    </source>
</evidence>
<dbReference type="InterPro" id="IPR036736">
    <property type="entry name" value="ACP-like_sf"/>
</dbReference>
<organism evidence="9 10">
    <name type="scientific">Streptomyces pakalii</name>
    <dbReference type="NCBI Taxonomy" id="3036494"/>
    <lineage>
        <taxon>Bacteria</taxon>
        <taxon>Bacillati</taxon>
        <taxon>Actinomycetota</taxon>
        <taxon>Actinomycetes</taxon>
        <taxon>Kitasatosporales</taxon>
        <taxon>Streptomycetaceae</taxon>
        <taxon>Streptomyces</taxon>
    </lineage>
</organism>
<dbReference type="InterPro" id="IPR001227">
    <property type="entry name" value="Ac_transferase_dom_sf"/>
</dbReference>
<dbReference type="InterPro" id="IPR016036">
    <property type="entry name" value="Malonyl_transacylase_ACP-bd"/>
</dbReference>
<dbReference type="SMART" id="SM01294">
    <property type="entry name" value="PKS_PP_betabranch"/>
    <property type="match status" value="1"/>
</dbReference>
<dbReference type="InterPro" id="IPR014043">
    <property type="entry name" value="Acyl_transferase_dom"/>
</dbReference>
<feature type="region of interest" description="Disordered" evidence="6">
    <location>
        <begin position="926"/>
        <end position="957"/>
    </location>
</feature>
<dbReference type="Gene3D" id="1.10.1200.10">
    <property type="entry name" value="ACP-like"/>
    <property type="match status" value="1"/>
</dbReference>
<feature type="region of interest" description="Disordered" evidence="6">
    <location>
        <begin position="1042"/>
        <end position="1067"/>
    </location>
</feature>
<accession>A0ABT7D006</accession>
<dbReference type="PANTHER" id="PTHR43775">
    <property type="entry name" value="FATTY ACID SYNTHASE"/>
    <property type="match status" value="1"/>
</dbReference>
<dbReference type="InterPro" id="IPR020806">
    <property type="entry name" value="PKS_PP-bd"/>
</dbReference>
<evidence type="ECO:0000256" key="4">
    <source>
        <dbReference type="ARBA" id="ARBA00023194"/>
    </source>
</evidence>
<dbReference type="InterPro" id="IPR014031">
    <property type="entry name" value="Ketoacyl_synth_C"/>
</dbReference>
<dbReference type="InterPro" id="IPR018201">
    <property type="entry name" value="Ketoacyl_synth_AS"/>
</dbReference>
<dbReference type="Pfam" id="PF00698">
    <property type="entry name" value="Acyl_transf_1"/>
    <property type="match status" value="1"/>
</dbReference>
<feature type="compositionally biased region" description="Low complexity" evidence="6">
    <location>
        <begin position="1058"/>
        <end position="1067"/>
    </location>
</feature>
<dbReference type="PROSITE" id="PS00606">
    <property type="entry name" value="KS3_1"/>
    <property type="match status" value="1"/>
</dbReference>
<dbReference type="EMBL" id="JARWAF010000001">
    <property type="protein sequence ID" value="MDJ1639130.1"/>
    <property type="molecule type" value="Genomic_DNA"/>
</dbReference>
<dbReference type="InterPro" id="IPR016039">
    <property type="entry name" value="Thiolase-like"/>
</dbReference>
<keyword evidence="2" id="KW-0597">Phosphoprotein</keyword>
<evidence type="ECO:0000256" key="2">
    <source>
        <dbReference type="ARBA" id="ARBA00022553"/>
    </source>
</evidence>
<feature type="compositionally biased region" description="Polar residues" evidence="6">
    <location>
        <begin position="1046"/>
        <end position="1057"/>
    </location>
</feature>
<dbReference type="CDD" id="cd00833">
    <property type="entry name" value="PKS"/>
    <property type="match status" value="1"/>
</dbReference>
<feature type="domain" description="Carrier" evidence="7">
    <location>
        <begin position="963"/>
        <end position="1037"/>
    </location>
</feature>
<keyword evidence="4" id="KW-0045">Antibiotic biosynthesis</keyword>
<dbReference type="PROSITE" id="PS00012">
    <property type="entry name" value="PHOSPHOPANTETHEINE"/>
    <property type="match status" value="1"/>
</dbReference>
<dbReference type="InterPro" id="IPR050091">
    <property type="entry name" value="PKS_NRPS_Biosynth_Enz"/>
</dbReference>
<evidence type="ECO:0000259" key="8">
    <source>
        <dbReference type="PROSITE" id="PS52004"/>
    </source>
</evidence>
<keyword evidence="5" id="KW-0012">Acyltransferase</keyword>
<evidence type="ECO:0000313" key="10">
    <source>
        <dbReference type="Proteomes" id="UP001237194"/>
    </source>
</evidence>
<dbReference type="InterPro" id="IPR006162">
    <property type="entry name" value="Ppantetheine_attach_site"/>
</dbReference>
<dbReference type="PROSITE" id="PS50075">
    <property type="entry name" value="CARRIER"/>
    <property type="match status" value="1"/>
</dbReference>
<proteinExistence type="predicted"/>
<name>A0ABT7D006_9ACTN</name>
<feature type="domain" description="Ketosynthase family 3 (KS3)" evidence="8">
    <location>
        <begin position="33"/>
        <end position="457"/>
    </location>
</feature>
<dbReference type="Gene3D" id="3.40.366.10">
    <property type="entry name" value="Malonyl-Coenzyme A Acyl Carrier Protein, domain 2"/>
    <property type="match status" value="1"/>
</dbReference>